<dbReference type="PANTHER" id="PTHR32212">
    <property type="entry name" value="CYCLIN-LIKE F-BOX"/>
    <property type="match status" value="1"/>
</dbReference>
<protein>
    <submittedName>
        <fullName evidence="2">Transmembrane protein, putative</fullName>
    </submittedName>
</protein>
<accession>G7IW42</accession>
<name>G7IW42_MEDTR</name>
<sequence length="368" mass="42235">MSLARSRWSHTSIVIRIHSSFLSETTLVETRKQHKRQNKDYQIQDSSDLSDDVPVHMLSFLNVKKAIQTCILSKRWTNLWKTLPTLALNFRQFRTNKVSNNSFLRFYLLAMTQPLFVLAGFNLFFPFRCNQRFPDSLNFPALTTLSLKSLAFYRNDDGFVDPFSEFNMLSTLSIDRCVLLANAQNHRISSTKPVNLTIQMYDCKPRFTNFGTAFGIELYAPTIHTFDFAGEKPSILFKWLVDLSNIESVTVTLRALKGYCLTTYCIGEPKKMQGCRKNTVRDTQVFSKYIGIKRVLKVSILRIYAHSLVVASEVLEEASKKIEELYYMEGIAYTSVLASLMCAMVSTCPDIAYAVSLVSRFTKNQLYF</sequence>
<dbReference type="PaxDb" id="3880-AES68931"/>
<dbReference type="SUPFAM" id="SSF81383">
    <property type="entry name" value="F-box domain"/>
    <property type="match status" value="1"/>
</dbReference>
<reference evidence="2 4" key="1">
    <citation type="journal article" date="2011" name="Nature">
        <title>The Medicago genome provides insight into the evolution of rhizobial symbioses.</title>
        <authorList>
            <person name="Young N.D."/>
            <person name="Debelle F."/>
            <person name="Oldroyd G.E."/>
            <person name="Geurts R."/>
            <person name="Cannon S.B."/>
            <person name="Udvardi M.K."/>
            <person name="Benedito V.A."/>
            <person name="Mayer K.F."/>
            <person name="Gouzy J."/>
            <person name="Schoof H."/>
            <person name="Van de Peer Y."/>
            <person name="Proost S."/>
            <person name="Cook D.R."/>
            <person name="Meyers B.C."/>
            <person name="Spannagl M."/>
            <person name="Cheung F."/>
            <person name="De Mita S."/>
            <person name="Krishnakumar V."/>
            <person name="Gundlach H."/>
            <person name="Zhou S."/>
            <person name="Mudge J."/>
            <person name="Bharti A.K."/>
            <person name="Murray J.D."/>
            <person name="Naoumkina M.A."/>
            <person name="Rosen B."/>
            <person name="Silverstein K.A."/>
            <person name="Tang H."/>
            <person name="Rombauts S."/>
            <person name="Zhao P.X."/>
            <person name="Zhou P."/>
            <person name="Barbe V."/>
            <person name="Bardou P."/>
            <person name="Bechner M."/>
            <person name="Bellec A."/>
            <person name="Berger A."/>
            <person name="Berges H."/>
            <person name="Bidwell S."/>
            <person name="Bisseling T."/>
            <person name="Choisne N."/>
            <person name="Couloux A."/>
            <person name="Denny R."/>
            <person name="Deshpande S."/>
            <person name="Dai X."/>
            <person name="Doyle J.J."/>
            <person name="Dudez A.M."/>
            <person name="Farmer A.D."/>
            <person name="Fouteau S."/>
            <person name="Franken C."/>
            <person name="Gibelin C."/>
            <person name="Gish J."/>
            <person name="Goldstein S."/>
            <person name="Gonzalez A.J."/>
            <person name="Green P.J."/>
            <person name="Hallab A."/>
            <person name="Hartog M."/>
            <person name="Hua A."/>
            <person name="Humphray S.J."/>
            <person name="Jeong D.H."/>
            <person name="Jing Y."/>
            <person name="Jocker A."/>
            <person name="Kenton S.M."/>
            <person name="Kim D.J."/>
            <person name="Klee K."/>
            <person name="Lai H."/>
            <person name="Lang C."/>
            <person name="Lin S."/>
            <person name="Macmil S.L."/>
            <person name="Magdelenat G."/>
            <person name="Matthews L."/>
            <person name="McCorrison J."/>
            <person name="Monaghan E.L."/>
            <person name="Mun J.H."/>
            <person name="Najar F.Z."/>
            <person name="Nicholson C."/>
            <person name="Noirot C."/>
            <person name="O'Bleness M."/>
            <person name="Paule C.R."/>
            <person name="Poulain J."/>
            <person name="Prion F."/>
            <person name="Qin B."/>
            <person name="Qu C."/>
            <person name="Retzel E.F."/>
            <person name="Riddle C."/>
            <person name="Sallet E."/>
            <person name="Samain S."/>
            <person name="Samson N."/>
            <person name="Sanders I."/>
            <person name="Saurat O."/>
            <person name="Scarpelli C."/>
            <person name="Schiex T."/>
            <person name="Segurens B."/>
            <person name="Severin A.J."/>
            <person name="Sherrier D.J."/>
            <person name="Shi R."/>
            <person name="Sims S."/>
            <person name="Singer S.R."/>
            <person name="Sinharoy S."/>
            <person name="Sterck L."/>
            <person name="Viollet A."/>
            <person name="Wang B.B."/>
            <person name="Wang K."/>
            <person name="Wang M."/>
            <person name="Wang X."/>
            <person name="Warfsmann J."/>
            <person name="Weissenbach J."/>
            <person name="White D.D."/>
            <person name="White J.D."/>
            <person name="Wiley G.B."/>
            <person name="Wincker P."/>
            <person name="Xing Y."/>
            <person name="Yang L."/>
            <person name="Yao Z."/>
            <person name="Ying F."/>
            <person name="Zhai J."/>
            <person name="Zhou L."/>
            <person name="Zuber A."/>
            <person name="Denarie J."/>
            <person name="Dixon R.A."/>
            <person name="May G.D."/>
            <person name="Schwartz D.C."/>
            <person name="Rogers J."/>
            <person name="Quetier F."/>
            <person name="Town C.D."/>
            <person name="Roe B.A."/>
        </authorList>
    </citation>
    <scope>NUCLEOTIDE SEQUENCE [LARGE SCALE GENOMIC DNA]</scope>
    <source>
        <strain evidence="2">A17</strain>
        <strain evidence="3 4">cv. Jemalong A17</strain>
    </source>
</reference>
<organism evidence="2 4">
    <name type="scientific">Medicago truncatula</name>
    <name type="common">Barrel medic</name>
    <name type="synonym">Medicago tribuloides</name>
    <dbReference type="NCBI Taxonomy" id="3880"/>
    <lineage>
        <taxon>Eukaryota</taxon>
        <taxon>Viridiplantae</taxon>
        <taxon>Streptophyta</taxon>
        <taxon>Embryophyta</taxon>
        <taxon>Tracheophyta</taxon>
        <taxon>Spermatophyta</taxon>
        <taxon>Magnoliopsida</taxon>
        <taxon>eudicotyledons</taxon>
        <taxon>Gunneridae</taxon>
        <taxon>Pentapetalae</taxon>
        <taxon>rosids</taxon>
        <taxon>fabids</taxon>
        <taxon>Fabales</taxon>
        <taxon>Fabaceae</taxon>
        <taxon>Papilionoideae</taxon>
        <taxon>50 kb inversion clade</taxon>
        <taxon>NPAAA clade</taxon>
        <taxon>Hologalegina</taxon>
        <taxon>IRL clade</taxon>
        <taxon>Trifolieae</taxon>
        <taxon>Medicago</taxon>
    </lineage>
</organism>
<keyword evidence="4" id="KW-1185">Reference proteome</keyword>
<keyword evidence="1 2" id="KW-0812">Transmembrane</keyword>
<proteinExistence type="predicted"/>
<keyword evidence="1" id="KW-1133">Transmembrane helix</keyword>
<dbReference type="AlphaFoldDB" id="G7IW42"/>
<dbReference type="PANTHER" id="PTHR32212:SF461">
    <property type="entry name" value="F-BOX DOMAIN-CONTAINING PROTEIN"/>
    <property type="match status" value="1"/>
</dbReference>
<reference evidence="3" key="3">
    <citation type="submission" date="2015-04" db="UniProtKB">
        <authorList>
            <consortium name="EnsemblPlants"/>
        </authorList>
    </citation>
    <scope>IDENTIFICATION</scope>
    <source>
        <strain evidence="3">cv. Jemalong A17</strain>
    </source>
</reference>
<dbReference type="InterPro" id="IPR036047">
    <property type="entry name" value="F-box-like_dom_sf"/>
</dbReference>
<reference evidence="2 4" key="2">
    <citation type="journal article" date="2014" name="BMC Genomics">
        <title>An improved genome release (version Mt4.0) for the model legume Medicago truncatula.</title>
        <authorList>
            <person name="Tang H."/>
            <person name="Krishnakumar V."/>
            <person name="Bidwell S."/>
            <person name="Rosen B."/>
            <person name="Chan A."/>
            <person name="Zhou S."/>
            <person name="Gentzbittel L."/>
            <person name="Childs K.L."/>
            <person name="Yandell M."/>
            <person name="Gundlach H."/>
            <person name="Mayer K.F."/>
            <person name="Schwartz D.C."/>
            <person name="Town C.D."/>
        </authorList>
    </citation>
    <scope>GENOME REANNOTATION</scope>
    <source>
        <strain evidence="3 4">cv. Jemalong A17</strain>
    </source>
</reference>
<dbReference type="EnsemblPlants" id="AES68931">
    <property type="protein sequence ID" value="AES68931"/>
    <property type="gene ID" value="MTR_3g019190"/>
</dbReference>
<dbReference type="Proteomes" id="UP000002051">
    <property type="component" value="Chromosome 3"/>
</dbReference>
<evidence type="ECO:0000313" key="3">
    <source>
        <dbReference type="EnsemblPlants" id="AES68931"/>
    </source>
</evidence>
<gene>
    <name evidence="2" type="ordered locus">MTR_3g019190</name>
</gene>
<dbReference type="EMBL" id="CM001219">
    <property type="protein sequence ID" value="AES68931.1"/>
    <property type="molecule type" value="Genomic_DNA"/>
</dbReference>
<feature type="transmembrane region" description="Helical" evidence="1">
    <location>
        <begin position="104"/>
        <end position="125"/>
    </location>
</feature>
<keyword evidence="1" id="KW-0472">Membrane</keyword>
<dbReference type="HOGENOM" id="CLU_753100_0_0_1"/>
<evidence type="ECO:0000313" key="2">
    <source>
        <dbReference type="EMBL" id="AES68931.1"/>
    </source>
</evidence>
<evidence type="ECO:0000256" key="1">
    <source>
        <dbReference type="SAM" id="Phobius"/>
    </source>
</evidence>
<evidence type="ECO:0000313" key="4">
    <source>
        <dbReference type="Proteomes" id="UP000002051"/>
    </source>
</evidence>